<dbReference type="PANTHER" id="PTHR13471:SF0">
    <property type="entry name" value="NUCLEAR EXOSOME REGULATOR NRDE2"/>
    <property type="match status" value="1"/>
</dbReference>
<evidence type="ECO:0000256" key="1">
    <source>
        <dbReference type="ARBA" id="ARBA00004123"/>
    </source>
</evidence>
<dbReference type="Proteomes" id="UP001196413">
    <property type="component" value="Unassembled WGS sequence"/>
</dbReference>
<evidence type="ECO:0000256" key="3">
    <source>
        <dbReference type="ARBA" id="ARBA00023242"/>
    </source>
</evidence>
<protein>
    <submittedName>
        <fullName evidence="5">Uncharacterized protein</fullName>
    </submittedName>
</protein>
<comment type="caution">
    <text evidence="5">The sequence shown here is derived from an EMBL/GenBank/DDBJ whole genome shotgun (WGS) entry which is preliminary data.</text>
</comment>
<dbReference type="InterPro" id="IPR013633">
    <property type="entry name" value="NRDE-2"/>
</dbReference>
<proteinExistence type="inferred from homology"/>
<dbReference type="GO" id="GO:0031048">
    <property type="term" value="P:regulatory ncRNA-mediated heterochromatin formation"/>
    <property type="evidence" value="ECO:0007669"/>
    <property type="project" value="TreeGrafter"/>
</dbReference>
<reference evidence="5" key="1">
    <citation type="submission" date="2021-06" db="EMBL/GenBank/DDBJ databases">
        <title>Parelaphostrongylus tenuis whole genome reference sequence.</title>
        <authorList>
            <person name="Garwood T.J."/>
            <person name="Larsen P.A."/>
            <person name="Fountain-Jones N.M."/>
            <person name="Garbe J.R."/>
            <person name="Macchietto M.G."/>
            <person name="Kania S.A."/>
            <person name="Gerhold R.W."/>
            <person name="Richards J.E."/>
            <person name="Wolf T.M."/>
        </authorList>
    </citation>
    <scope>NUCLEOTIDE SEQUENCE</scope>
    <source>
        <strain evidence="5">MNPRO001-30</strain>
        <tissue evidence="5">Meninges</tissue>
    </source>
</reference>
<evidence type="ECO:0000256" key="2">
    <source>
        <dbReference type="ARBA" id="ARBA00009265"/>
    </source>
</evidence>
<evidence type="ECO:0000313" key="6">
    <source>
        <dbReference type="Proteomes" id="UP001196413"/>
    </source>
</evidence>
<dbReference type="GO" id="GO:0071013">
    <property type="term" value="C:catalytic step 2 spliceosome"/>
    <property type="evidence" value="ECO:0007669"/>
    <property type="project" value="TreeGrafter"/>
</dbReference>
<sequence>MFPAYAGSASEGEIEDDKFQSFTEAAVQIIREQREESAEKKRALKRFEDWHTLRPILYSEPEEISTEEVMVPSSQLTGPPSPSKKKRKTKRKKKKHRRKHRKSSATLHKKRKSRRYSSESEESGSSSSTPHRKFKSRRSSSESGEVDSSSSSSESDRERKRKRRWATPKFRLKEDKWNFLAPGEENSANSYIVIDKTYSHENFGMDSIPQREAPVCKLRFHGVLNGNKRLNELFFPKETRQSRQKVDWSGRYFGGQLRNLDEANIERSSRKLPSLSETNADYISLSKHRLEKFQFMHEILERETAEGLLEEVGHRTPGPSHTALEERRRLIASEFSKDTGNAELLNQFLKVNEEIFERSRTQGAIIDRRPLMERQISILDQAIAGNPRMVEYRLKRLQFLKEFRLPNELLSEWERILNAFVNNCSVWEKYLDFIQYDMAIYQSEDMEKAFDRCHSKLTAILSGTFRSHKPEKRTAEFLMKTSTRHAISRINSPRRLWPCLDRHLIKSPMEIRHRSHVSFGEKASTEAVQEEDGNYYYSNFGGINENRDFEFVDREAQVQQISQLEERVSSSSDDAVVGWVELERELDNIESRPRRQLTQKYASLCVNSEEQWSAQNEVAFEEIRILQCCDDNAVSILLGLLGAKFNTATSSMIFYQNYQLLSRAPTFDILDEWGLLPPSKTVFTIPSAGARNIALNMVYAYVKLRPSIELVTSLLETKASHLDRLFFDKPTGIRITTMRDYLREIMTSFESVNTGLPTEEFEMTIVAYALNLFARWVCEDNVDVEQEVEQRTSNKQKAKPKKIKKGDRPFTSSQYITKLKEFIYKMGGHPISRMGPMQRQVVLRTLLSLVQALPFEFALDIITRIMLGKGDQDKLFPTDTLAALDEWKGLFRVIPDYSKPLSCFESPLALCIALRIHFNYARASDRPEQWVGECEDYFQFIDQCETPDDRSVILSAYLDVLEHNWKHRHTLKSKLLEILARGQKTCPHDSSIIRRYINILPSVQLEVRMRRILFDGNTTSDDPTLDMYISLASIYLAKLKAKKIQDADVPVPADFIARAVRSEASRKSDPALWRLALAYADSKRFIDETHVLASAQCGWSRHLHIDYIAKCGSREKCVEVIKLMEERGCSCIQPPRICRCFETSCESAELMVGTGQHFEFWRRTEVQLLICHQQEYGENQRVNSIKCVHESLIDLCHTSCKNDL</sequence>
<comment type="similarity">
    <text evidence="2">Belongs to the NRDE2 family.</text>
</comment>
<feature type="compositionally biased region" description="Basic residues" evidence="4">
    <location>
        <begin position="83"/>
        <end position="115"/>
    </location>
</feature>
<dbReference type="PANTHER" id="PTHR13471">
    <property type="entry name" value="TETRATRICOPEPTIDE-LIKE HELICAL"/>
    <property type="match status" value="1"/>
</dbReference>
<evidence type="ECO:0000313" key="5">
    <source>
        <dbReference type="EMBL" id="KAJ1362674.1"/>
    </source>
</evidence>
<keyword evidence="3" id="KW-0539">Nucleus</keyword>
<name>A0AAD5N8V1_PARTN</name>
<organism evidence="5 6">
    <name type="scientific">Parelaphostrongylus tenuis</name>
    <name type="common">Meningeal worm</name>
    <dbReference type="NCBI Taxonomy" id="148309"/>
    <lineage>
        <taxon>Eukaryota</taxon>
        <taxon>Metazoa</taxon>
        <taxon>Ecdysozoa</taxon>
        <taxon>Nematoda</taxon>
        <taxon>Chromadorea</taxon>
        <taxon>Rhabditida</taxon>
        <taxon>Rhabditina</taxon>
        <taxon>Rhabditomorpha</taxon>
        <taxon>Strongyloidea</taxon>
        <taxon>Metastrongylidae</taxon>
        <taxon>Parelaphostrongylus</taxon>
    </lineage>
</organism>
<dbReference type="EMBL" id="JAHQIW010004521">
    <property type="protein sequence ID" value="KAJ1362674.1"/>
    <property type="molecule type" value="Genomic_DNA"/>
</dbReference>
<dbReference type="Pfam" id="PF08424">
    <property type="entry name" value="NRDE-2"/>
    <property type="match status" value="1"/>
</dbReference>
<accession>A0AAD5N8V1</accession>
<feature type="compositionally biased region" description="Low complexity" evidence="4">
    <location>
        <begin position="141"/>
        <end position="153"/>
    </location>
</feature>
<dbReference type="GO" id="GO:1902369">
    <property type="term" value="P:negative regulation of RNA catabolic process"/>
    <property type="evidence" value="ECO:0007669"/>
    <property type="project" value="TreeGrafter"/>
</dbReference>
<feature type="region of interest" description="Disordered" evidence="4">
    <location>
        <begin position="61"/>
        <end position="164"/>
    </location>
</feature>
<feature type="region of interest" description="Disordered" evidence="4">
    <location>
        <begin position="788"/>
        <end position="808"/>
    </location>
</feature>
<gene>
    <name evidence="5" type="ORF">KIN20_022321</name>
</gene>
<dbReference type="AlphaFoldDB" id="A0AAD5N8V1"/>
<keyword evidence="6" id="KW-1185">Reference proteome</keyword>
<feature type="compositionally biased region" description="Basic residues" evidence="4">
    <location>
        <begin position="794"/>
        <end position="805"/>
    </location>
</feature>
<evidence type="ECO:0000256" key="4">
    <source>
        <dbReference type="SAM" id="MobiDB-lite"/>
    </source>
</evidence>
<comment type="subcellular location">
    <subcellularLocation>
        <location evidence="1">Nucleus</location>
    </subcellularLocation>
</comment>